<accession>A0A163GVJ9</accession>
<comment type="caution">
    <text evidence="3">The sequence shown here is derived from an EMBL/GenBank/DDBJ whole genome shotgun (WGS) entry which is preliminary data.</text>
</comment>
<keyword evidence="1" id="KW-0175">Coiled coil</keyword>
<dbReference type="AlphaFoldDB" id="A0A163GVJ9"/>
<feature type="coiled-coil region" evidence="1">
    <location>
        <begin position="430"/>
        <end position="464"/>
    </location>
</feature>
<proteinExistence type="predicted"/>
<feature type="compositionally biased region" description="Low complexity" evidence="2">
    <location>
        <begin position="308"/>
        <end position="319"/>
    </location>
</feature>
<dbReference type="Proteomes" id="UP000076837">
    <property type="component" value="Unassembled WGS sequence"/>
</dbReference>
<gene>
    <name evidence="3" type="ORF">ST47_g3822</name>
</gene>
<feature type="region of interest" description="Disordered" evidence="2">
    <location>
        <begin position="194"/>
        <end position="267"/>
    </location>
</feature>
<evidence type="ECO:0000256" key="2">
    <source>
        <dbReference type="SAM" id="MobiDB-lite"/>
    </source>
</evidence>
<feature type="compositionally biased region" description="Polar residues" evidence="2">
    <location>
        <begin position="244"/>
        <end position="258"/>
    </location>
</feature>
<keyword evidence="4" id="KW-1185">Reference proteome</keyword>
<dbReference type="EMBL" id="JYNV01000143">
    <property type="protein sequence ID" value="KZM25036.1"/>
    <property type="molecule type" value="Genomic_DNA"/>
</dbReference>
<protein>
    <submittedName>
        <fullName evidence="3">Uncharacterized protein</fullName>
    </submittedName>
</protein>
<evidence type="ECO:0000313" key="3">
    <source>
        <dbReference type="EMBL" id="KZM25036.1"/>
    </source>
</evidence>
<dbReference type="OrthoDB" id="3737134at2759"/>
<evidence type="ECO:0000313" key="4">
    <source>
        <dbReference type="Proteomes" id="UP000076837"/>
    </source>
</evidence>
<organism evidence="3 4">
    <name type="scientific">Didymella rabiei</name>
    <name type="common">Chickpea ascochyta blight fungus</name>
    <name type="synonym">Mycosphaerella rabiei</name>
    <dbReference type="NCBI Taxonomy" id="5454"/>
    <lineage>
        <taxon>Eukaryota</taxon>
        <taxon>Fungi</taxon>
        <taxon>Dikarya</taxon>
        <taxon>Ascomycota</taxon>
        <taxon>Pezizomycotina</taxon>
        <taxon>Dothideomycetes</taxon>
        <taxon>Pleosporomycetidae</taxon>
        <taxon>Pleosporales</taxon>
        <taxon>Pleosporineae</taxon>
        <taxon>Didymellaceae</taxon>
        <taxon>Ascochyta</taxon>
    </lineage>
</organism>
<sequence length="487" mass="54226">MTQIQSRKRGIPALAYPASSPASPSSCSLLFKHSLERAQATLSLQFVLAISGYNEPQAITLPYDASSLLPSSLGPAIIPLPQTRLDELARHGNPQIRTISLRLKTPCHVWCPPGSGSVRPNRGAEDVMEHLVQVARATDVCVVFDFNWLRRQHHEIFTQLLEQPDSLAAFATRRRDGYRCMDWTVFDLSPSEVVQKVSGTESETEDEAPPSYVESHKRPRHNESPSSPSPSGRNRKRILRSPARISTSPTEKASSVPLSPTPPHYYASPADLEREITNSVAKFLPGVMRQILPDLLPELCANLASPSPSVAASVSSQTSTPPPPLSSLKPLLSSRVARHVEAQLQSIYDHTLSHASYLRNTADAELFEVLEDYKLDLIMVKDDALAELDREVVGKLEDLRADAADVVNEVGERVGEHADELCDDVRERLDAIAETEKLGLQREMVELEREKKWLMWEREVLERDRRRFEKLTAPVELRTARAGSVPL</sequence>
<feature type="region of interest" description="Disordered" evidence="2">
    <location>
        <begin position="308"/>
        <end position="327"/>
    </location>
</feature>
<evidence type="ECO:0000256" key="1">
    <source>
        <dbReference type="SAM" id="Coils"/>
    </source>
</evidence>
<name>A0A163GVJ9_DIDRA</name>
<reference evidence="3 4" key="1">
    <citation type="journal article" date="2016" name="Sci. Rep.">
        <title>Draft genome sequencing and secretome analysis of fungal phytopathogen Ascochyta rabiei provides insight into the necrotrophic effector repertoire.</title>
        <authorList>
            <person name="Verma S."/>
            <person name="Gazara R.K."/>
            <person name="Nizam S."/>
            <person name="Parween S."/>
            <person name="Chattopadhyay D."/>
            <person name="Verma P.K."/>
        </authorList>
    </citation>
    <scope>NUCLEOTIDE SEQUENCE [LARGE SCALE GENOMIC DNA]</scope>
    <source>
        <strain evidence="3 4">ArDII</strain>
    </source>
</reference>